<dbReference type="InterPro" id="IPR018357">
    <property type="entry name" value="Hexapep_transf_CS"/>
</dbReference>
<dbReference type="Pfam" id="PF00483">
    <property type="entry name" value="NTP_transferase"/>
    <property type="match status" value="1"/>
</dbReference>
<comment type="similarity">
    <text evidence="1">Belongs to the transferase hexapeptide repeat family.</text>
</comment>
<evidence type="ECO:0000259" key="3">
    <source>
        <dbReference type="Pfam" id="PF25087"/>
    </source>
</evidence>
<feature type="domain" description="Nucleotidyl transferase" evidence="2">
    <location>
        <begin position="3"/>
        <end position="201"/>
    </location>
</feature>
<evidence type="ECO:0000313" key="5">
    <source>
        <dbReference type="Proteomes" id="UP001566132"/>
    </source>
</evidence>
<organism evidence="4 5">
    <name type="scientific">Hypothenemus hampei</name>
    <name type="common">Coffee berry borer</name>
    <dbReference type="NCBI Taxonomy" id="57062"/>
    <lineage>
        <taxon>Eukaryota</taxon>
        <taxon>Metazoa</taxon>
        <taxon>Ecdysozoa</taxon>
        <taxon>Arthropoda</taxon>
        <taxon>Hexapoda</taxon>
        <taxon>Insecta</taxon>
        <taxon>Pterygota</taxon>
        <taxon>Neoptera</taxon>
        <taxon>Endopterygota</taxon>
        <taxon>Coleoptera</taxon>
        <taxon>Polyphaga</taxon>
        <taxon>Cucujiformia</taxon>
        <taxon>Curculionidae</taxon>
        <taxon>Scolytinae</taxon>
        <taxon>Hypothenemus</taxon>
    </lineage>
</organism>
<evidence type="ECO:0008006" key="6">
    <source>
        <dbReference type="Google" id="ProtNLM"/>
    </source>
</evidence>
<accession>A0ABD1EH18</accession>
<sequence length="423" mass="47007">MLKAVILIGGPLKGTRFRPLSLDIPKPLFPVAGLPLIQHHIEACIAVTNLKEILIIGFYPVTQLQQFINDMQSQYKVIIKYLQEFTALGTAGGLYHFRDQIRSGSPDAFFVLNGDVCADFPLTELYEFHRERSLTSLMTVMSTEATRQQSLNFGCMVVDKTTQEVTHYVEKPSSYVSTSINCGIYVFSLKIFNFMGETFNIKQEEYYKNDNGNVNKDAGYLQLEQDILTPLAGTGKILALQTTNWWSQLKTANSAIYANRHYLGLYKQKHPERLATGKKAEQCTIIADVHIDPSATIDSTAVIGPNVSIGPDVVIEAGVRIKESIILDSAFIGERSLILHSIIGRNSRVGKWARVEGTPSDPDPNKPFAKMENPKLFNNDGRLNPSITILGCSVSVPSETILLNSIVLPNKELSRSIKNEIIL</sequence>
<dbReference type="Pfam" id="PF25087">
    <property type="entry name" value="GMPPB_C"/>
    <property type="match status" value="1"/>
</dbReference>
<dbReference type="SUPFAM" id="SSF53448">
    <property type="entry name" value="Nucleotide-diphospho-sugar transferases"/>
    <property type="match status" value="1"/>
</dbReference>
<dbReference type="PROSITE" id="PS00101">
    <property type="entry name" value="HEXAPEP_TRANSFERASES"/>
    <property type="match status" value="2"/>
</dbReference>
<evidence type="ECO:0000313" key="4">
    <source>
        <dbReference type="EMBL" id="KAL1493992.1"/>
    </source>
</evidence>
<dbReference type="InterPro" id="IPR056729">
    <property type="entry name" value="GMPPB_C"/>
</dbReference>
<name>A0ABD1EH18_HYPHA</name>
<dbReference type="InterPro" id="IPR050486">
    <property type="entry name" value="Mannose-1P_guanyltransferase"/>
</dbReference>
<feature type="domain" description="Mannose-1-phosphate guanyltransferase C-terminal" evidence="3">
    <location>
        <begin position="285"/>
        <end position="421"/>
    </location>
</feature>
<evidence type="ECO:0000259" key="2">
    <source>
        <dbReference type="Pfam" id="PF00483"/>
    </source>
</evidence>
<protein>
    <recommendedName>
        <fullName evidence="6">Nucleotidyl transferase domain-containing protein</fullName>
    </recommendedName>
</protein>
<dbReference type="Gene3D" id="3.90.550.10">
    <property type="entry name" value="Spore Coat Polysaccharide Biosynthesis Protein SpsA, Chain A"/>
    <property type="match status" value="1"/>
</dbReference>
<dbReference type="PANTHER" id="PTHR22572">
    <property type="entry name" value="SUGAR-1-PHOSPHATE GUANYL TRANSFERASE"/>
    <property type="match status" value="1"/>
</dbReference>
<dbReference type="InterPro" id="IPR029044">
    <property type="entry name" value="Nucleotide-diphossugar_trans"/>
</dbReference>
<dbReference type="AlphaFoldDB" id="A0ABD1EH18"/>
<dbReference type="InterPro" id="IPR005835">
    <property type="entry name" value="NTP_transferase_dom"/>
</dbReference>
<dbReference type="Proteomes" id="UP001566132">
    <property type="component" value="Unassembled WGS sequence"/>
</dbReference>
<dbReference type="Gene3D" id="2.160.10.10">
    <property type="entry name" value="Hexapeptide repeat proteins"/>
    <property type="match status" value="1"/>
</dbReference>
<gene>
    <name evidence="4" type="ORF">ABEB36_009668</name>
</gene>
<evidence type="ECO:0000256" key="1">
    <source>
        <dbReference type="ARBA" id="ARBA00007274"/>
    </source>
</evidence>
<keyword evidence="5" id="KW-1185">Reference proteome</keyword>
<dbReference type="CDD" id="cd06428">
    <property type="entry name" value="M1P_guanylylT_A_like_N"/>
    <property type="match status" value="1"/>
</dbReference>
<proteinExistence type="inferred from homology"/>
<reference evidence="4 5" key="1">
    <citation type="submission" date="2024-05" db="EMBL/GenBank/DDBJ databases">
        <title>Genetic variation in Jamaican populations of the coffee berry borer (Hypothenemus hampei).</title>
        <authorList>
            <person name="Errbii M."/>
            <person name="Myrie A."/>
        </authorList>
    </citation>
    <scope>NUCLEOTIDE SEQUENCE [LARGE SCALE GENOMIC DNA]</scope>
    <source>
        <strain evidence="4">JA-Hopewell-2020-01-JO</strain>
        <tissue evidence="4">Whole body</tissue>
    </source>
</reference>
<comment type="caution">
    <text evidence="4">The sequence shown here is derived from an EMBL/GenBank/DDBJ whole genome shotgun (WGS) entry which is preliminary data.</text>
</comment>
<dbReference type="EMBL" id="JBDJPC010000007">
    <property type="protein sequence ID" value="KAL1493992.1"/>
    <property type="molecule type" value="Genomic_DNA"/>
</dbReference>